<keyword evidence="3 4" id="KW-0268">Exocytosis</keyword>
<evidence type="ECO:0000313" key="7">
    <source>
        <dbReference type="EMBL" id="GFS37528.1"/>
    </source>
</evidence>
<evidence type="ECO:0000259" key="6">
    <source>
        <dbReference type="Pfam" id="PF15469"/>
    </source>
</evidence>
<comment type="caution">
    <text evidence="7">The sequence shown here is derived from an EMBL/GenBank/DDBJ whole genome shotgun (WGS) entry which is preliminary data.</text>
</comment>
<feature type="domain" description="Exocyst complex component EXOC2/Sec5 N-terminal" evidence="6">
    <location>
        <begin position="242"/>
        <end position="1034"/>
    </location>
</feature>
<gene>
    <name evidence="7" type="ORF">Acr_00g0052470</name>
</gene>
<dbReference type="GO" id="GO:0006887">
    <property type="term" value="P:exocytosis"/>
    <property type="evidence" value="ECO:0007669"/>
    <property type="project" value="UniProtKB-KW"/>
</dbReference>
<evidence type="ECO:0000256" key="3">
    <source>
        <dbReference type="ARBA" id="ARBA00022483"/>
    </source>
</evidence>
<feature type="compositionally biased region" description="Basic and acidic residues" evidence="5">
    <location>
        <begin position="1061"/>
        <end position="1072"/>
    </location>
</feature>
<dbReference type="GO" id="GO:0006893">
    <property type="term" value="P:Golgi to plasma membrane transport"/>
    <property type="evidence" value="ECO:0007669"/>
    <property type="project" value="UniProtKB-UniRule"/>
</dbReference>
<feature type="compositionally biased region" description="Polar residues" evidence="5">
    <location>
        <begin position="36"/>
        <end position="49"/>
    </location>
</feature>
<sequence>MSSDSDEDELLQMALKEQSARDLGHQIRHSSPRPSPSNQRGSAARTHNSAQRRRAVDDDGDSEVEMLSISSGDEDEAKDRARSRAGSRGGRDDDKGWDGGEPDCWKRVDESEGYAYVKIYVSCNISFKVRTGAFSFMISWCKLAQGERRAQVYLRFVESSLSLASGCTRLVSDREILTPGCEQFMCTAVKWKWIRLLARRVRDMRETRAVPVAPKIERKPSAMARKGLNNLQSFPRGMECIDPLGLGIIDNRTLRLITEYSESSPSKSGKDHQDSDLREKLAYFSEKFDAKLFLSRIHQDTSGSDLEGGALALKTDLKGRMQQKKQLVKENFDCFVSCKTTIDDIESKLKRIEDDPEGSGTSQLFNCIHGVSSMANRAFEPLFERQAQAEKIRSVQGMLQRFRTLFNLPSAIRGSISKGEYDLAVREYRKAKSIVLPSHVGILKRVLEEVEKVMHEFKGTLYKSMEDPQIDLTNLENIVRLLLELEPESDPVWHYLNIQNNRIRGLLEKCTFDQEARMEVLQNEIREKALSDSKWKQIQQELNQSPDVDYSFTSGNTHLLVESQTVDLTGAEVDALRGRYIRRLTAVLIHHIPAFWKVALSVSSGKFAKSQVSTDSNVNTSANKSEEKIGDGKYLTHSLDEVSGMIRSTISTYESKVLPSLKPSVTNMEDERGSKCIDYYTVQVHNTFRDLEESNILRPYMRDATKEISKACQAFEGKESAPPIAGILISLILWLITFSICSEWFLLSKTGAALRTLQSEITKIYILRLCSWMRSSTEEISKDESWAPVSILERNKSPYAISSLPLAFRSVMVSAMDQIYLMIKSLRSEAKKSEDTFALLQESQESVRLAFLNCLLDFAGYLEHIGGELAQSRSNKGSLHLPSGYSHELQDNLLDPLPGRIVHPHQQLLMVLSNIGYCKDELSRELYYKYRHIWRGRDEEDTDMQDLVMSFAGLEEKVLEQYTLSKANSIRTAAMNYLLDSGVQWGGAPAVKGVRDAAVELLHSLVAVHAELEYFETILNPYFTHAARESLKSLQGVLLEKATETVTESIETPTHSRRPTRGSEDTLSDDRQQGMTVSPDDLIAIAQQYSSELLQAELERTRINTACFVESIPLDSVPESALAAYASFRGSMDSPSRNFRDSQPVGSPGFSRQIRR</sequence>
<dbReference type="InterPro" id="IPR016159">
    <property type="entry name" value="Cullin_repeat-like_dom_sf"/>
</dbReference>
<feature type="region of interest" description="Disordered" evidence="5">
    <location>
        <begin position="1"/>
        <end position="102"/>
    </location>
</feature>
<keyword evidence="2 4" id="KW-0813">Transport</keyword>
<evidence type="ECO:0000256" key="5">
    <source>
        <dbReference type="SAM" id="MobiDB-lite"/>
    </source>
</evidence>
<dbReference type="Pfam" id="PF15469">
    <property type="entry name" value="Sec5"/>
    <property type="match status" value="1"/>
</dbReference>
<reference evidence="8" key="1">
    <citation type="submission" date="2019-07" db="EMBL/GenBank/DDBJ databases">
        <title>De Novo Assembly of kiwifruit Actinidia rufa.</title>
        <authorList>
            <person name="Sugita-Konishi S."/>
            <person name="Sato K."/>
            <person name="Mori E."/>
            <person name="Abe Y."/>
            <person name="Kisaki G."/>
            <person name="Hamano K."/>
            <person name="Suezawa K."/>
            <person name="Otani M."/>
            <person name="Fukuda T."/>
            <person name="Manabe T."/>
            <person name="Gomi K."/>
            <person name="Tabuchi M."/>
            <person name="Akimitsu K."/>
            <person name="Kataoka I."/>
        </authorList>
    </citation>
    <scope>NUCLEOTIDE SEQUENCE [LARGE SCALE GENOMIC DNA]</scope>
    <source>
        <strain evidence="8">cv. Fuchu</strain>
    </source>
</reference>
<feature type="region of interest" description="Disordered" evidence="5">
    <location>
        <begin position="1045"/>
        <end position="1073"/>
    </location>
</feature>
<evidence type="ECO:0000256" key="1">
    <source>
        <dbReference type="ARBA" id="ARBA00010578"/>
    </source>
</evidence>
<dbReference type="GO" id="GO:0000145">
    <property type="term" value="C:exocyst"/>
    <property type="evidence" value="ECO:0007669"/>
    <property type="project" value="UniProtKB-UniRule"/>
</dbReference>
<evidence type="ECO:0000256" key="2">
    <source>
        <dbReference type="ARBA" id="ARBA00022448"/>
    </source>
</evidence>
<dbReference type="GO" id="GO:0015031">
    <property type="term" value="P:protein transport"/>
    <property type="evidence" value="ECO:0007669"/>
    <property type="project" value="UniProtKB-KW"/>
</dbReference>
<comment type="similarity">
    <text evidence="1 4">Belongs to the SEC5 family.</text>
</comment>
<feature type="region of interest" description="Disordered" evidence="5">
    <location>
        <begin position="1132"/>
        <end position="1156"/>
    </location>
</feature>
<accession>A0A7J0DL88</accession>
<proteinExistence type="inferred from homology"/>
<name>A0A7J0DL88_9ERIC</name>
<dbReference type="PANTHER" id="PTHR13043:SF1">
    <property type="entry name" value="EXOCYST COMPLEX COMPONENT 2"/>
    <property type="match status" value="1"/>
</dbReference>
<comment type="subunit">
    <text evidence="4">Component of the exocyst complex.</text>
</comment>
<dbReference type="SUPFAM" id="SSF74788">
    <property type="entry name" value="Cullin repeat-like"/>
    <property type="match status" value="1"/>
</dbReference>
<dbReference type="AlphaFoldDB" id="A0A7J0DL88"/>
<keyword evidence="4" id="KW-0653">Protein transport</keyword>
<organism evidence="7 8">
    <name type="scientific">Actinidia rufa</name>
    <dbReference type="NCBI Taxonomy" id="165716"/>
    <lineage>
        <taxon>Eukaryota</taxon>
        <taxon>Viridiplantae</taxon>
        <taxon>Streptophyta</taxon>
        <taxon>Embryophyta</taxon>
        <taxon>Tracheophyta</taxon>
        <taxon>Spermatophyta</taxon>
        <taxon>Magnoliopsida</taxon>
        <taxon>eudicotyledons</taxon>
        <taxon>Gunneridae</taxon>
        <taxon>Pentapetalae</taxon>
        <taxon>asterids</taxon>
        <taxon>Ericales</taxon>
        <taxon>Actinidiaceae</taxon>
        <taxon>Actinidia</taxon>
    </lineage>
</organism>
<dbReference type="InterPro" id="IPR039481">
    <property type="entry name" value="EXOC2/Sec5_N_dom"/>
</dbReference>
<feature type="compositionally biased region" description="Acidic residues" evidence="5">
    <location>
        <begin position="1"/>
        <end position="10"/>
    </location>
</feature>
<feature type="compositionally biased region" description="Basic and acidic residues" evidence="5">
    <location>
        <begin position="89"/>
        <end position="102"/>
    </location>
</feature>
<evidence type="ECO:0000313" key="8">
    <source>
        <dbReference type="Proteomes" id="UP000585474"/>
    </source>
</evidence>
<dbReference type="InterPro" id="IPR029175">
    <property type="entry name" value="EXOC2/Sec5"/>
</dbReference>
<dbReference type="Proteomes" id="UP000585474">
    <property type="component" value="Unassembled WGS sequence"/>
</dbReference>
<dbReference type="EMBL" id="BJWL01000283">
    <property type="protein sequence ID" value="GFS37528.1"/>
    <property type="molecule type" value="Genomic_DNA"/>
</dbReference>
<protein>
    <recommendedName>
        <fullName evidence="4">Exocyst complex component SEC5</fullName>
    </recommendedName>
</protein>
<keyword evidence="8" id="KW-1185">Reference proteome</keyword>
<dbReference type="OrthoDB" id="26242at2759"/>
<dbReference type="PANTHER" id="PTHR13043">
    <property type="entry name" value="EXOCYST COMPLEX COMPONENT SEC5"/>
    <property type="match status" value="1"/>
</dbReference>
<comment type="function">
    <text evidence="4">Component of the exocyst complex involved in the docking of exocytic vesicles with fusion sites on the plasma membrane.</text>
</comment>
<evidence type="ECO:0000256" key="4">
    <source>
        <dbReference type="RuleBase" id="RU365069"/>
    </source>
</evidence>